<protein>
    <submittedName>
        <fullName evidence="4">FMN-binding domain protein</fullName>
    </submittedName>
</protein>
<dbReference type="GO" id="GO:0010181">
    <property type="term" value="F:FMN binding"/>
    <property type="evidence" value="ECO:0007669"/>
    <property type="project" value="InterPro"/>
</dbReference>
<sequence length="181" mass="19202">MQNNSDDMQQSTPPQPPVEPEPQADAPAAKPNLVLPVAAGGGVLILALGGLALVSNRPQNGQQVELTPTVTEALLEQVSYRDGIYYAEATFYVQPVEANETVGVTVVVSDGEIASVEIVQLEDGAIVENEYLTEFTDKLQDIVVGQSLDSIEDMELISGSTLTSDAFREAIRSVQDQAAAS</sequence>
<evidence type="ECO:0000259" key="3">
    <source>
        <dbReference type="SMART" id="SM00900"/>
    </source>
</evidence>
<accession>A0A136LXN1</accession>
<evidence type="ECO:0000313" key="5">
    <source>
        <dbReference type="Proteomes" id="UP000070457"/>
    </source>
</evidence>
<comment type="caution">
    <text evidence="4">The sequence shown here is derived from an EMBL/GenBank/DDBJ whole genome shotgun (WGS) entry which is preliminary data.</text>
</comment>
<feature type="domain" description="FMN-binding" evidence="3">
    <location>
        <begin position="97"/>
        <end position="178"/>
    </location>
</feature>
<dbReference type="GO" id="GO:0016020">
    <property type="term" value="C:membrane"/>
    <property type="evidence" value="ECO:0007669"/>
    <property type="project" value="InterPro"/>
</dbReference>
<organism evidence="4 5">
    <name type="scientific">candidate division WS6 bacterium OLB20</name>
    <dbReference type="NCBI Taxonomy" id="1617426"/>
    <lineage>
        <taxon>Bacteria</taxon>
        <taxon>Candidatus Dojkabacteria</taxon>
    </lineage>
</organism>
<feature type="region of interest" description="Disordered" evidence="1">
    <location>
        <begin position="1"/>
        <end position="29"/>
    </location>
</feature>
<keyword evidence="2" id="KW-0812">Transmembrane</keyword>
<dbReference type="STRING" id="1617426.TR69_WS6001000421"/>
<gene>
    <name evidence="4" type="ORF">TR69_WS6001000421</name>
</gene>
<feature type="transmembrane region" description="Helical" evidence="2">
    <location>
        <begin position="33"/>
        <end position="54"/>
    </location>
</feature>
<dbReference type="Proteomes" id="UP000070457">
    <property type="component" value="Unassembled WGS sequence"/>
</dbReference>
<keyword evidence="2" id="KW-1133">Transmembrane helix</keyword>
<dbReference type="SMART" id="SM00900">
    <property type="entry name" value="FMN_bind"/>
    <property type="match status" value="1"/>
</dbReference>
<dbReference type="EMBL" id="JYNZ01000003">
    <property type="protein sequence ID" value="KXK26418.1"/>
    <property type="molecule type" value="Genomic_DNA"/>
</dbReference>
<name>A0A136LXN1_9BACT</name>
<evidence type="ECO:0000313" key="4">
    <source>
        <dbReference type="EMBL" id="KXK26418.1"/>
    </source>
</evidence>
<reference evidence="4 5" key="1">
    <citation type="submission" date="2015-02" db="EMBL/GenBank/DDBJ databases">
        <title>Improved understanding of the partial-nitritation anammox process through 23 genomes representing the majority of the microbial community.</title>
        <authorList>
            <person name="Speth D.R."/>
            <person name="In T Zandt M."/>
            <person name="Guerrero Cruz S."/>
            <person name="Jetten M.S."/>
            <person name="Dutilh B.E."/>
        </authorList>
    </citation>
    <scope>NUCLEOTIDE SEQUENCE [LARGE SCALE GENOMIC DNA]</scope>
    <source>
        <strain evidence="4">OLB20</strain>
    </source>
</reference>
<dbReference type="InterPro" id="IPR007329">
    <property type="entry name" value="FMN-bd"/>
</dbReference>
<dbReference type="Pfam" id="PF04205">
    <property type="entry name" value="FMN_bind"/>
    <property type="match status" value="1"/>
</dbReference>
<dbReference type="AlphaFoldDB" id="A0A136LXN1"/>
<keyword evidence="2" id="KW-0472">Membrane</keyword>
<proteinExistence type="predicted"/>
<evidence type="ECO:0000256" key="2">
    <source>
        <dbReference type="SAM" id="Phobius"/>
    </source>
</evidence>
<dbReference type="Gene3D" id="3.90.1010.20">
    <property type="match status" value="1"/>
</dbReference>
<evidence type="ECO:0000256" key="1">
    <source>
        <dbReference type="SAM" id="MobiDB-lite"/>
    </source>
</evidence>